<organism evidence="3 4">
    <name type="scientific">Mesorhizobium qingshengii</name>
    <dbReference type="NCBI Taxonomy" id="1165689"/>
    <lineage>
        <taxon>Bacteria</taxon>
        <taxon>Pseudomonadati</taxon>
        <taxon>Pseudomonadota</taxon>
        <taxon>Alphaproteobacteria</taxon>
        <taxon>Hyphomicrobiales</taxon>
        <taxon>Phyllobacteriaceae</taxon>
        <taxon>Mesorhizobium</taxon>
    </lineage>
</organism>
<dbReference type="Proteomes" id="UP000198588">
    <property type="component" value="Unassembled WGS sequence"/>
</dbReference>
<keyword evidence="1" id="KW-0560">Oxidoreductase</keyword>
<dbReference type="PANTHER" id="PTHR43157:SF31">
    <property type="entry name" value="PHOSPHATIDYLINOSITOL-GLYCAN BIOSYNTHESIS CLASS F PROTEIN"/>
    <property type="match status" value="1"/>
</dbReference>
<dbReference type="RefSeq" id="WP_091576282.1">
    <property type="nucleotide sequence ID" value="NZ_FMXM01000004.1"/>
</dbReference>
<accession>A0A1G5WJ72</accession>
<dbReference type="Pfam" id="PF00106">
    <property type="entry name" value="adh_short"/>
    <property type="match status" value="1"/>
</dbReference>
<name>A0A1G5WJ72_9HYPH</name>
<dbReference type="InterPro" id="IPR002347">
    <property type="entry name" value="SDR_fam"/>
</dbReference>
<dbReference type="STRING" id="1165689.SAMN02927914_01368"/>
<dbReference type="PRINTS" id="PR00080">
    <property type="entry name" value="SDRFAMILY"/>
</dbReference>
<dbReference type="SUPFAM" id="SSF51735">
    <property type="entry name" value="NAD(P)-binding Rossmann-fold domains"/>
    <property type="match status" value="1"/>
</dbReference>
<evidence type="ECO:0000256" key="2">
    <source>
        <dbReference type="RuleBase" id="RU000363"/>
    </source>
</evidence>
<evidence type="ECO:0000256" key="1">
    <source>
        <dbReference type="ARBA" id="ARBA00023002"/>
    </source>
</evidence>
<gene>
    <name evidence="3" type="ORF">SAMN02927914_01368</name>
</gene>
<dbReference type="GO" id="GO:0016491">
    <property type="term" value="F:oxidoreductase activity"/>
    <property type="evidence" value="ECO:0007669"/>
    <property type="project" value="UniProtKB-KW"/>
</dbReference>
<sequence length="316" mass="34474">MNQDNDLLNMYADPLTRWDDAMHGKIVLITGANSGIGFVTARELAKMGAQVLMVCRNAERGAQAQTEVAMEATGPVPELLLADMSSQAEVRALATEIGRRFHSIDVLINNAGAIFARRELTADGIERTFATNFLGPFLLTNLVLDLVRTGGGRIINVASESYPPKLDFGNLQGEKRYSFLNAYFRSKLENIIFSMDLAKQLQDSGVTVNCFSPGPTNTGFGDGMSGLAGLFPRLAKKLFPSREKGARTLIYLASSPEVADVSGRFFLRQRIRRTKPVTHDAEIAARLWHLSAELVGLRVEQPKPSTSAKAVSRSVA</sequence>
<dbReference type="OrthoDB" id="109589at2"/>
<comment type="similarity">
    <text evidence="2">Belongs to the short-chain dehydrogenases/reductases (SDR) family.</text>
</comment>
<reference evidence="3 4" key="1">
    <citation type="submission" date="2016-10" db="EMBL/GenBank/DDBJ databases">
        <authorList>
            <person name="de Groot N.N."/>
        </authorList>
    </citation>
    <scope>NUCLEOTIDE SEQUENCE [LARGE SCALE GENOMIC DNA]</scope>
    <source>
        <strain evidence="3 4">CGMCC 1.12097</strain>
    </source>
</reference>
<evidence type="ECO:0000313" key="3">
    <source>
        <dbReference type="EMBL" id="SDA57974.1"/>
    </source>
</evidence>
<dbReference type="InterPro" id="IPR036291">
    <property type="entry name" value="NAD(P)-bd_dom_sf"/>
</dbReference>
<dbReference type="PANTHER" id="PTHR43157">
    <property type="entry name" value="PHOSPHATIDYLINOSITOL-GLYCAN BIOSYNTHESIS CLASS F PROTEIN-RELATED"/>
    <property type="match status" value="1"/>
</dbReference>
<proteinExistence type="inferred from homology"/>
<dbReference type="AlphaFoldDB" id="A0A1G5WJ72"/>
<dbReference type="PRINTS" id="PR00081">
    <property type="entry name" value="GDHRDH"/>
</dbReference>
<dbReference type="EMBL" id="FMXM01000004">
    <property type="protein sequence ID" value="SDA57974.1"/>
    <property type="molecule type" value="Genomic_DNA"/>
</dbReference>
<evidence type="ECO:0000313" key="4">
    <source>
        <dbReference type="Proteomes" id="UP000198588"/>
    </source>
</evidence>
<protein>
    <submittedName>
        <fullName evidence="3">NAD(P)-dependent dehydrogenase, short-chain alcohol dehydrogenase family</fullName>
    </submittedName>
</protein>
<dbReference type="Gene3D" id="3.40.50.720">
    <property type="entry name" value="NAD(P)-binding Rossmann-like Domain"/>
    <property type="match status" value="1"/>
</dbReference>
<dbReference type="CDD" id="cd05327">
    <property type="entry name" value="retinol-DH_like_SDR_c_like"/>
    <property type="match status" value="1"/>
</dbReference>